<accession>A0A101UUB2</accession>
<proteinExistence type="predicted"/>
<dbReference type="AlphaFoldDB" id="A0A101UUB2"/>
<evidence type="ECO:0000313" key="3">
    <source>
        <dbReference type="Proteomes" id="UP000053260"/>
    </source>
</evidence>
<name>A0A101UUB2_9ACTN</name>
<evidence type="ECO:0000313" key="2">
    <source>
        <dbReference type="EMBL" id="KUO16920.1"/>
    </source>
</evidence>
<dbReference type="Proteomes" id="UP000053260">
    <property type="component" value="Unassembled WGS sequence"/>
</dbReference>
<gene>
    <name evidence="2" type="ORF">AQJ91_33415</name>
</gene>
<reference evidence="2 3" key="1">
    <citation type="submission" date="2015-10" db="EMBL/GenBank/DDBJ databases">
        <title>Draft genome sequence of Streptomyces sp. RV15, isolated from a marine sponge.</title>
        <authorList>
            <person name="Ruckert C."/>
            <person name="Abdelmohsen U.R."/>
            <person name="Winkler A."/>
            <person name="Hentschel U."/>
            <person name="Kalinowski J."/>
            <person name="Kampfer P."/>
            <person name="Glaeser S."/>
        </authorList>
    </citation>
    <scope>NUCLEOTIDE SEQUENCE [LARGE SCALE GENOMIC DNA]</scope>
    <source>
        <strain evidence="2 3">RV15</strain>
    </source>
</reference>
<dbReference type="STRING" id="909626.AQJ91_33415"/>
<comment type="caution">
    <text evidence="2">The sequence shown here is derived from an EMBL/GenBank/DDBJ whole genome shotgun (WGS) entry which is preliminary data.</text>
</comment>
<feature type="region of interest" description="Disordered" evidence="1">
    <location>
        <begin position="60"/>
        <end position="117"/>
    </location>
</feature>
<evidence type="ECO:0000256" key="1">
    <source>
        <dbReference type="SAM" id="MobiDB-lite"/>
    </source>
</evidence>
<sequence>MSLPNEARVTIRTLADQRKEGRARISAALHELEGSRYLRRVVRKDRESGQLSTVYEVFDTPYEDEPPAGEEEKVQNLASGESAVAASGALPSGEKTREQEPPSPPPEPSAPDAAPPSERTALAAKLLGSLGRTEPRLTLGAAEALRLAPLVEAWWDAGANSAQVRAALTGGLPRRVYSARALVEDRLRRKCPAGAAAEPVTTVEVEIRRPGDSAFREAAQRGGAMARALLRGRTALA</sequence>
<protein>
    <submittedName>
        <fullName evidence="2">Uncharacterized protein</fullName>
    </submittedName>
</protein>
<organism evidence="2 3">
    <name type="scientific">Streptomyces dysideae</name>
    <dbReference type="NCBI Taxonomy" id="909626"/>
    <lineage>
        <taxon>Bacteria</taxon>
        <taxon>Bacillati</taxon>
        <taxon>Actinomycetota</taxon>
        <taxon>Actinomycetes</taxon>
        <taxon>Kitasatosporales</taxon>
        <taxon>Streptomycetaceae</taxon>
        <taxon>Streptomyces</taxon>
    </lineage>
</organism>
<dbReference type="EMBL" id="LMXB01000082">
    <property type="protein sequence ID" value="KUO16920.1"/>
    <property type="molecule type" value="Genomic_DNA"/>
</dbReference>
<keyword evidence="3" id="KW-1185">Reference proteome</keyword>
<feature type="compositionally biased region" description="Low complexity" evidence="1">
    <location>
        <begin position="78"/>
        <end position="89"/>
    </location>
</feature>